<evidence type="ECO:0000313" key="2">
    <source>
        <dbReference type="Proteomes" id="UP000828390"/>
    </source>
</evidence>
<proteinExistence type="predicted"/>
<organism evidence="1 2">
    <name type="scientific">Dreissena polymorpha</name>
    <name type="common">Zebra mussel</name>
    <name type="synonym">Mytilus polymorpha</name>
    <dbReference type="NCBI Taxonomy" id="45954"/>
    <lineage>
        <taxon>Eukaryota</taxon>
        <taxon>Metazoa</taxon>
        <taxon>Spiralia</taxon>
        <taxon>Lophotrochozoa</taxon>
        <taxon>Mollusca</taxon>
        <taxon>Bivalvia</taxon>
        <taxon>Autobranchia</taxon>
        <taxon>Heteroconchia</taxon>
        <taxon>Euheterodonta</taxon>
        <taxon>Imparidentia</taxon>
        <taxon>Neoheterodontei</taxon>
        <taxon>Myida</taxon>
        <taxon>Dreissenoidea</taxon>
        <taxon>Dreissenidae</taxon>
        <taxon>Dreissena</taxon>
    </lineage>
</organism>
<dbReference type="AlphaFoldDB" id="A0A9D4KRQ4"/>
<dbReference type="InterPro" id="IPR036691">
    <property type="entry name" value="Endo/exonu/phosph_ase_sf"/>
</dbReference>
<dbReference type="SUPFAM" id="SSF56219">
    <property type="entry name" value="DNase I-like"/>
    <property type="match status" value="1"/>
</dbReference>
<evidence type="ECO:0000313" key="1">
    <source>
        <dbReference type="EMBL" id="KAH3844107.1"/>
    </source>
</evidence>
<keyword evidence="2" id="KW-1185">Reference proteome</keyword>
<name>A0A9D4KRQ4_DREPO</name>
<protein>
    <submittedName>
        <fullName evidence="1">Uncharacterized protein</fullName>
    </submittedName>
</protein>
<dbReference type="Proteomes" id="UP000828390">
    <property type="component" value="Unassembled WGS sequence"/>
</dbReference>
<gene>
    <name evidence="1" type="ORF">DPMN_086359</name>
</gene>
<dbReference type="Gene3D" id="3.60.10.10">
    <property type="entry name" value="Endonuclease/exonuclease/phosphatase"/>
    <property type="match status" value="1"/>
</dbReference>
<comment type="caution">
    <text evidence="1">The sequence shown here is derived from an EMBL/GenBank/DDBJ whole genome shotgun (WGS) entry which is preliminary data.</text>
</comment>
<reference evidence="1" key="1">
    <citation type="journal article" date="2019" name="bioRxiv">
        <title>The Genome of the Zebra Mussel, Dreissena polymorpha: A Resource for Invasive Species Research.</title>
        <authorList>
            <person name="McCartney M.A."/>
            <person name="Auch B."/>
            <person name="Kono T."/>
            <person name="Mallez S."/>
            <person name="Zhang Y."/>
            <person name="Obille A."/>
            <person name="Becker A."/>
            <person name="Abrahante J.E."/>
            <person name="Garbe J."/>
            <person name="Badalamenti J.P."/>
            <person name="Herman A."/>
            <person name="Mangelson H."/>
            <person name="Liachko I."/>
            <person name="Sullivan S."/>
            <person name="Sone E.D."/>
            <person name="Koren S."/>
            <person name="Silverstein K.A.T."/>
            <person name="Beckman K.B."/>
            <person name="Gohl D.M."/>
        </authorList>
    </citation>
    <scope>NUCLEOTIDE SEQUENCE</scope>
    <source>
        <strain evidence="1">Duluth1</strain>
        <tissue evidence="1">Whole animal</tissue>
    </source>
</reference>
<sequence length="175" mass="20081">MYIDDEELSNRVYIPPRASKDHVIDTNGKRLSELCQSTSFIIGNGRLHDDLNVGEFTFHSHRGSSLVDYLLLEPKDIFLVSNFKILQPNELSDHSGILFSLASRHAADEEGSKSEASYDYNIKWDDLKIDPFKNVLSQYKAQLCSLEQSILNERDIDKGSKRLYKYFKTECNRGV</sequence>
<accession>A0A9D4KRQ4</accession>
<reference evidence="1" key="2">
    <citation type="submission" date="2020-11" db="EMBL/GenBank/DDBJ databases">
        <authorList>
            <person name="McCartney M.A."/>
            <person name="Auch B."/>
            <person name="Kono T."/>
            <person name="Mallez S."/>
            <person name="Becker A."/>
            <person name="Gohl D.M."/>
            <person name="Silverstein K.A.T."/>
            <person name="Koren S."/>
            <person name="Bechman K.B."/>
            <person name="Herman A."/>
            <person name="Abrahante J.E."/>
            <person name="Garbe J."/>
        </authorList>
    </citation>
    <scope>NUCLEOTIDE SEQUENCE</scope>
    <source>
        <strain evidence="1">Duluth1</strain>
        <tissue evidence="1">Whole animal</tissue>
    </source>
</reference>
<dbReference type="EMBL" id="JAIWYP010000003">
    <property type="protein sequence ID" value="KAH3844107.1"/>
    <property type="molecule type" value="Genomic_DNA"/>
</dbReference>